<reference evidence="2 3" key="1">
    <citation type="submission" date="2021-11" db="EMBL/GenBank/DDBJ databases">
        <authorList>
            <person name="Islam A."/>
            <person name="Islam S."/>
            <person name="Flora M.S."/>
            <person name="Rahman M."/>
            <person name="Ziaur R.M."/>
            <person name="Epstein J.H."/>
            <person name="Hassan M."/>
            <person name="Klassen M."/>
            <person name="Woodard K."/>
            <person name="Webb A."/>
            <person name="Webby R.J."/>
            <person name="El Zowalaty M.E."/>
        </authorList>
    </citation>
    <scope>NUCLEOTIDE SEQUENCE [LARGE SCALE GENOMIC DNA]</scope>
    <source>
        <strain evidence="2">Pf1</strain>
    </source>
</reference>
<dbReference type="Proteomes" id="UP001157938">
    <property type="component" value="Unassembled WGS sequence"/>
</dbReference>
<keyword evidence="3" id="KW-1185">Reference proteome</keyword>
<dbReference type="EMBL" id="CAKLBC010001866">
    <property type="protein sequence ID" value="CAH0494039.1"/>
    <property type="molecule type" value="Genomic_DNA"/>
</dbReference>
<accession>A0ABN8CLP6</accession>
<organism evidence="2 3">
    <name type="scientific">Peronospora farinosa</name>
    <dbReference type="NCBI Taxonomy" id="134698"/>
    <lineage>
        <taxon>Eukaryota</taxon>
        <taxon>Sar</taxon>
        <taxon>Stramenopiles</taxon>
        <taxon>Oomycota</taxon>
        <taxon>Peronosporomycetes</taxon>
        <taxon>Peronosporales</taxon>
        <taxon>Peronosporaceae</taxon>
        <taxon>Peronospora</taxon>
    </lineage>
</organism>
<feature type="region of interest" description="Disordered" evidence="1">
    <location>
        <begin position="1"/>
        <end position="89"/>
    </location>
</feature>
<proteinExistence type="predicted"/>
<evidence type="ECO:0000313" key="3">
    <source>
        <dbReference type="Proteomes" id="UP001157938"/>
    </source>
</evidence>
<evidence type="ECO:0000313" key="2">
    <source>
        <dbReference type="EMBL" id="CAH0494039.1"/>
    </source>
</evidence>
<gene>
    <name evidence="2" type="ORF">PFR001_LOCUS9120</name>
</gene>
<protein>
    <submittedName>
        <fullName evidence="2">Uncharacterized protein</fullName>
    </submittedName>
</protein>
<name>A0ABN8CLP6_9STRA</name>
<sequence length="195" mass="21475">MVRVPGSSGDAGFHLIKKEEGSEDLQSPGRSSAIEVKVEYEEKPQNPPPFVFVGEDNMGHNKYYGPGAPSLTGKLKNKGPRNKSPNLPLKKHQDWTEEDLEEAYYQSKLKSFLRKDPVMKTLKVKLLDQVHGPITALPIATTDLEVLKALINLLHEAGMAAGNFTAETLFDFGFETLKKTLIALHGHIKALVVTG</sequence>
<evidence type="ECO:0000256" key="1">
    <source>
        <dbReference type="SAM" id="MobiDB-lite"/>
    </source>
</evidence>
<comment type="caution">
    <text evidence="2">The sequence shown here is derived from an EMBL/GenBank/DDBJ whole genome shotgun (WGS) entry which is preliminary data.</text>
</comment>